<protein>
    <submittedName>
        <fullName evidence="2">Uncharacterized protein</fullName>
    </submittedName>
</protein>
<sequence length="31" mass="3232">MTVGAILMMVFGFGVTVGGASLCIRKAMKNQ</sequence>
<proteinExistence type="predicted"/>
<reference evidence="2 3" key="1">
    <citation type="journal article" date="2016" name="Front. Microbiol.">
        <title>Genomic Insight into the Host-Endosymbiont Relationship of Endozoicomonas montiporae CL-33(T) with its Coral Host.</title>
        <authorList>
            <person name="Ding J.-Y."/>
            <person name="Shiu J.-H."/>
            <person name="Chen W.-M."/>
            <person name="Chiang Y.-R."/>
            <person name="Tang S.-L."/>
        </authorList>
    </citation>
    <scope>NUCLEOTIDE SEQUENCE [LARGE SCALE GENOMIC DNA]</scope>
    <source>
        <strain evidence="2 3">CL-33</strain>
    </source>
</reference>
<dbReference type="KEGG" id="emp:EZMO1_4155"/>
<organism evidence="2 3">
    <name type="scientific">Endozoicomonas montiporae CL-33</name>
    <dbReference type="NCBI Taxonomy" id="570277"/>
    <lineage>
        <taxon>Bacteria</taxon>
        <taxon>Pseudomonadati</taxon>
        <taxon>Pseudomonadota</taxon>
        <taxon>Gammaproteobacteria</taxon>
        <taxon>Oceanospirillales</taxon>
        <taxon>Endozoicomonadaceae</taxon>
        <taxon>Endozoicomonas</taxon>
    </lineage>
</organism>
<keyword evidence="1" id="KW-1133">Transmembrane helix</keyword>
<keyword evidence="1" id="KW-0472">Membrane</keyword>
<dbReference type="PATRIC" id="fig|570277.3.peg.4470"/>
<accession>A0A142BH54</accession>
<evidence type="ECO:0000313" key="2">
    <source>
        <dbReference type="EMBL" id="AMO58080.1"/>
    </source>
</evidence>
<evidence type="ECO:0000313" key="3">
    <source>
        <dbReference type="Proteomes" id="UP000071065"/>
    </source>
</evidence>
<feature type="transmembrane region" description="Helical" evidence="1">
    <location>
        <begin position="6"/>
        <end position="24"/>
    </location>
</feature>
<name>A0A142BH54_9GAMM</name>
<evidence type="ECO:0000256" key="1">
    <source>
        <dbReference type="SAM" id="Phobius"/>
    </source>
</evidence>
<dbReference type="NCBIfam" id="NF033493">
    <property type="entry name" value="MetS_like_NSS"/>
    <property type="match status" value="1"/>
</dbReference>
<dbReference type="AlphaFoldDB" id="A0A142BH54"/>
<dbReference type="Proteomes" id="UP000071065">
    <property type="component" value="Chromosome"/>
</dbReference>
<dbReference type="RefSeq" id="WP_086936436.1">
    <property type="nucleotide sequence ID" value="NZ_CP013251.1"/>
</dbReference>
<dbReference type="EMBL" id="CP013251">
    <property type="protein sequence ID" value="AMO58080.1"/>
    <property type="molecule type" value="Genomic_DNA"/>
</dbReference>
<keyword evidence="1" id="KW-0812">Transmembrane</keyword>
<gene>
    <name evidence="2" type="ORF">EZMO1_4155</name>
</gene>